<keyword evidence="2" id="KW-1185">Reference proteome</keyword>
<protein>
    <submittedName>
        <fullName evidence="1">Uncharacterized protein</fullName>
    </submittedName>
</protein>
<gene>
    <name evidence="1" type="ORF">NLG97_g7766</name>
</gene>
<evidence type="ECO:0000313" key="2">
    <source>
        <dbReference type="Proteomes" id="UP001148737"/>
    </source>
</evidence>
<organism evidence="1 2">
    <name type="scientific">Lecanicillium saksenae</name>
    <dbReference type="NCBI Taxonomy" id="468837"/>
    <lineage>
        <taxon>Eukaryota</taxon>
        <taxon>Fungi</taxon>
        <taxon>Dikarya</taxon>
        <taxon>Ascomycota</taxon>
        <taxon>Pezizomycotina</taxon>
        <taxon>Sordariomycetes</taxon>
        <taxon>Hypocreomycetidae</taxon>
        <taxon>Hypocreales</taxon>
        <taxon>Cordycipitaceae</taxon>
        <taxon>Lecanicillium</taxon>
    </lineage>
</organism>
<comment type="caution">
    <text evidence="1">The sequence shown here is derived from an EMBL/GenBank/DDBJ whole genome shotgun (WGS) entry which is preliminary data.</text>
</comment>
<sequence>MKTGGEADRISILHLQTFQPSFLRFVDDAPPPNNIKTMPSQYDTIGSQYDMIKRTTFNRIEQHNFRKHVSPFLQNSNTRVLDLACGTGFYSHLLLSWGASSVVGVDLSPVMVEAATNRLSETLYADQAVFRCGNGFGRDPVKNLSGQEGEDFDIVTGVWFLNYAKDKEEMIEGFRTIASNLKPSGALIAVCPNPVEDLDTLAASVNACPHSPSGVLYKYPKKLENGEGYVMTVKVLPPLLERREVEPLQFSGFHLRRSLWEEAARAAGMTGRLEWNVCEIPEEIGEDTEEWKSLRRNPQLAVLIVYKK</sequence>
<name>A0ACC1QNF2_9HYPO</name>
<reference evidence="1" key="1">
    <citation type="submission" date="2022-07" db="EMBL/GenBank/DDBJ databases">
        <title>Genome Sequence of Lecanicillium saksenae.</title>
        <authorList>
            <person name="Buettner E."/>
        </authorList>
    </citation>
    <scope>NUCLEOTIDE SEQUENCE</scope>
    <source>
        <strain evidence="1">VT-O1</strain>
    </source>
</reference>
<proteinExistence type="predicted"/>
<dbReference type="EMBL" id="JANAKD010001241">
    <property type="protein sequence ID" value="KAJ3481656.1"/>
    <property type="molecule type" value="Genomic_DNA"/>
</dbReference>
<accession>A0ACC1QNF2</accession>
<evidence type="ECO:0000313" key="1">
    <source>
        <dbReference type="EMBL" id="KAJ3481656.1"/>
    </source>
</evidence>
<dbReference type="Proteomes" id="UP001148737">
    <property type="component" value="Unassembled WGS sequence"/>
</dbReference>